<reference evidence="1 2" key="1">
    <citation type="submission" date="2024-08" db="EMBL/GenBank/DDBJ databases">
        <title>Insights into the chromosomal genome structure of Flemingia macrophylla.</title>
        <authorList>
            <person name="Ding Y."/>
            <person name="Zhao Y."/>
            <person name="Bi W."/>
            <person name="Wu M."/>
            <person name="Zhao G."/>
            <person name="Gong Y."/>
            <person name="Li W."/>
            <person name="Zhang P."/>
        </authorList>
    </citation>
    <scope>NUCLEOTIDE SEQUENCE [LARGE SCALE GENOMIC DNA]</scope>
    <source>
        <strain evidence="1">DYQJB</strain>
        <tissue evidence="1">Leaf</tissue>
    </source>
</reference>
<gene>
    <name evidence="1" type="ORF">Fmac_026016</name>
</gene>
<proteinExistence type="predicted"/>
<name>A0ABD1LDQ6_9FABA</name>
<sequence>MIEGLLLVLELRLEVVLGLLFFILESLHLESLADMRCRWCSYFISFFSPNL</sequence>
<organism evidence="1 2">
    <name type="scientific">Flemingia macrophylla</name>
    <dbReference type="NCBI Taxonomy" id="520843"/>
    <lineage>
        <taxon>Eukaryota</taxon>
        <taxon>Viridiplantae</taxon>
        <taxon>Streptophyta</taxon>
        <taxon>Embryophyta</taxon>
        <taxon>Tracheophyta</taxon>
        <taxon>Spermatophyta</taxon>
        <taxon>Magnoliopsida</taxon>
        <taxon>eudicotyledons</taxon>
        <taxon>Gunneridae</taxon>
        <taxon>Pentapetalae</taxon>
        <taxon>rosids</taxon>
        <taxon>fabids</taxon>
        <taxon>Fabales</taxon>
        <taxon>Fabaceae</taxon>
        <taxon>Papilionoideae</taxon>
        <taxon>50 kb inversion clade</taxon>
        <taxon>NPAAA clade</taxon>
        <taxon>indigoferoid/millettioid clade</taxon>
        <taxon>Phaseoleae</taxon>
        <taxon>Flemingia</taxon>
    </lineage>
</organism>
<dbReference type="EMBL" id="JBGMDY010000009">
    <property type="protein sequence ID" value="KAL2321637.1"/>
    <property type="molecule type" value="Genomic_DNA"/>
</dbReference>
<evidence type="ECO:0000313" key="2">
    <source>
        <dbReference type="Proteomes" id="UP001603857"/>
    </source>
</evidence>
<evidence type="ECO:0000313" key="1">
    <source>
        <dbReference type="EMBL" id="KAL2321637.1"/>
    </source>
</evidence>
<dbReference type="AlphaFoldDB" id="A0ABD1LDQ6"/>
<protein>
    <submittedName>
        <fullName evidence="1">Uncharacterized protein</fullName>
    </submittedName>
</protein>
<accession>A0ABD1LDQ6</accession>
<dbReference type="Proteomes" id="UP001603857">
    <property type="component" value="Unassembled WGS sequence"/>
</dbReference>
<keyword evidence="2" id="KW-1185">Reference proteome</keyword>
<comment type="caution">
    <text evidence="1">The sequence shown here is derived from an EMBL/GenBank/DDBJ whole genome shotgun (WGS) entry which is preliminary data.</text>
</comment>